<evidence type="ECO:0000313" key="4">
    <source>
        <dbReference type="Proteomes" id="UP001151699"/>
    </source>
</evidence>
<reference evidence="3" key="1">
    <citation type="submission" date="2022-07" db="EMBL/GenBank/DDBJ databases">
        <authorList>
            <person name="Trinca V."/>
            <person name="Uliana J.V.C."/>
            <person name="Torres T.T."/>
            <person name="Ward R.J."/>
            <person name="Monesi N."/>
        </authorList>
    </citation>
    <scope>NUCLEOTIDE SEQUENCE</scope>
    <source>
        <strain evidence="3">HSMRA1968</strain>
        <tissue evidence="3">Whole embryos</tissue>
    </source>
</reference>
<evidence type="ECO:0000256" key="2">
    <source>
        <dbReference type="SAM" id="MobiDB-lite"/>
    </source>
</evidence>
<feature type="non-terminal residue" evidence="3">
    <location>
        <position position="1"/>
    </location>
</feature>
<keyword evidence="1" id="KW-0175">Coiled coil</keyword>
<name>A0A9Q0MJG4_9DIPT</name>
<accession>A0A9Q0MJG4</accession>
<sequence>MMEGKYGQELETFNDGILDEILADIEMLEENAGMSVVDACGDDLWLDQMVSDFLVEFPIDILDYLDPELKSSLDNGVTDTLHRIDHEMKQQEITLNSLLSRDEDINELRCRAHCVNQTFEQNQKLITELQNELESLRKIQSNLQISSMGKDLEGENTDVHSKNVELCVEDTPTDRKTPMKGTEEENVGDKIISKEPEDVLPNTDAEHQLQSNNSSDNFSFNDSSKKSASSHFQQ</sequence>
<evidence type="ECO:0000256" key="1">
    <source>
        <dbReference type="SAM" id="Coils"/>
    </source>
</evidence>
<gene>
    <name evidence="3" type="ORF">Bhyg_16122</name>
</gene>
<keyword evidence="4" id="KW-1185">Reference proteome</keyword>
<feature type="coiled-coil region" evidence="1">
    <location>
        <begin position="119"/>
        <end position="146"/>
    </location>
</feature>
<protein>
    <submittedName>
        <fullName evidence="3">Uncharacterized protein</fullName>
    </submittedName>
</protein>
<organism evidence="3 4">
    <name type="scientific">Pseudolycoriella hygida</name>
    <dbReference type="NCBI Taxonomy" id="35572"/>
    <lineage>
        <taxon>Eukaryota</taxon>
        <taxon>Metazoa</taxon>
        <taxon>Ecdysozoa</taxon>
        <taxon>Arthropoda</taxon>
        <taxon>Hexapoda</taxon>
        <taxon>Insecta</taxon>
        <taxon>Pterygota</taxon>
        <taxon>Neoptera</taxon>
        <taxon>Endopterygota</taxon>
        <taxon>Diptera</taxon>
        <taxon>Nematocera</taxon>
        <taxon>Sciaroidea</taxon>
        <taxon>Sciaridae</taxon>
        <taxon>Pseudolycoriella</taxon>
    </lineage>
</organism>
<dbReference type="AlphaFoldDB" id="A0A9Q0MJG4"/>
<evidence type="ECO:0000313" key="3">
    <source>
        <dbReference type="EMBL" id="KAJ6629269.1"/>
    </source>
</evidence>
<comment type="caution">
    <text evidence="3">The sequence shown here is derived from an EMBL/GenBank/DDBJ whole genome shotgun (WGS) entry which is preliminary data.</text>
</comment>
<feature type="compositionally biased region" description="Basic and acidic residues" evidence="2">
    <location>
        <begin position="172"/>
        <end position="197"/>
    </location>
</feature>
<dbReference type="EMBL" id="WJQU01002924">
    <property type="protein sequence ID" value="KAJ6629269.1"/>
    <property type="molecule type" value="Genomic_DNA"/>
</dbReference>
<feature type="region of interest" description="Disordered" evidence="2">
    <location>
        <begin position="167"/>
        <end position="234"/>
    </location>
</feature>
<feature type="compositionally biased region" description="Low complexity" evidence="2">
    <location>
        <begin position="211"/>
        <end position="234"/>
    </location>
</feature>
<proteinExistence type="predicted"/>
<dbReference type="Proteomes" id="UP001151699">
    <property type="component" value="Unassembled WGS sequence"/>
</dbReference>